<dbReference type="Pfam" id="PF01016">
    <property type="entry name" value="Ribosomal_L27"/>
    <property type="match status" value="1"/>
</dbReference>
<gene>
    <name evidence="5" type="primary">rpmA</name>
    <name evidence="7" type="ORF">TCEL_00158</name>
</gene>
<feature type="compositionally biased region" description="Basic and acidic residues" evidence="6">
    <location>
        <begin position="12"/>
        <end position="22"/>
    </location>
</feature>
<evidence type="ECO:0000256" key="3">
    <source>
        <dbReference type="ARBA" id="ARBA00023274"/>
    </source>
</evidence>
<sequence>MAHKKGVGSSKNGRDSESKRLGVKRADGQFVLAGNILVRQRGTKIHPGENVGRGKDDTLFALINGVVRFERYGKDRKKVSVYPVEVAQ</sequence>
<dbReference type="PROSITE" id="PS00831">
    <property type="entry name" value="RIBOSOMAL_L27"/>
    <property type="match status" value="1"/>
</dbReference>
<evidence type="ECO:0000256" key="6">
    <source>
        <dbReference type="SAM" id="MobiDB-lite"/>
    </source>
</evidence>
<comment type="caution">
    <text evidence="7">The sequence shown here is derived from an EMBL/GenBank/DDBJ whole genome shotgun (WGS) entry which is preliminary data.</text>
</comment>
<name>R7RPK7_9CLOT</name>
<dbReference type="InterPro" id="IPR001684">
    <property type="entry name" value="Ribosomal_bL27"/>
</dbReference>
<evidence type="ECO:0000256" key="4">
    <source>
        <dbReference type="ARBA" id="ARBA00035175"/>
    </source>
</evidence>
<dbReference type="FunFam" id="2.40.50.100:FF:000004">
    <property type="entry name" value="50S ribosomal protein L27"/>
    <property type="match status" value="1"/>
</dbReference>
<dbReference type="AlphaFoldDB" id="R7RPK7"/>
<dbReference type="PANTHER" id="PTHR15893:SF0">
    <property type="entry name" value="LARGE RIBOSOMAL SUBUNIT PROTEIN BL27M"/>
    <property type="match status" value="1"/>
</dbReference>
<reference evidence="7" key="1">
    <citation type="submission" date="2013-03" db="EMBL/GenBank/DDBJ databases">
        <title>Draft genome sequence of the hydrogen-ethanol-producing anaerobic alkalithermophilic Caloramator celere.</title>
        <authorList>
            <person name="Ciranna A."/>
            <person name="Larjo A."/>
            <person name="Kivisto A."/>
            <person name="Santala V."/>
            <person name="Roos C."/>
            <person name="Karp M."/>
        </authorList>
    </citation>
    <scope>NUCLEOTIDE SEQUENCE [LARGE SCALE GENOMIC DNA]</scope>
    <source>
        <strain evidence="7">DSM 8682</strain>
    </source>
</reference>
<dbReference type="PRINTS" id="PR00063">
    <property type="entry name" value="RIBOSOMALL27"/>
</dbReference>
<protein>
    <recommendedName>
        <fullName evidence="4 5">Large ribosomal subunit protein bL27</fullName>
    </recommendedName>
</protein>
<dbReference type="GO" id="GO:0006412">
    <property type="term" value="P:translation"/>
    <property type="evidence" value="ECO:0007669"/>
    <property type="project" value="UniProtKB-UniRule"/>
</dbReference>
<feature type="region of interest" description="Disordered" evidence="6">
    <location>
        <begin position="1"/>
        <end position="22"/>
    </location>
</feature>
<comment type="similarity">
    <text evidence="1 5">Belongs to the bacterial ribosomal protein bL27 family.</text>
</comment>
<proteinExistence type="inferred from homology"/>
<evidence type="ECO:0000313" key="8">
    <source>
        <dbReference type="Proteomes" id="UP000014923"/>
    </source>
</evidence>
<dbReference type="GO" id="GO:0003735">
    <property type="term" value="F:structural constituent of ribosome"/>
    <property type="evidence" value="ECO:0007669"/>
    <property type="project" value="InterPro"/>
</dbReference>
<keyword evidence="8" id="KW-1185">Reference proteome</keyword>
<dbReference type="PANTHER" id="PTHR15893">
    <property type="entry name" value="RIBOSOMAL PROTEIN L27"/>
    <property type="match status" value="1"/>
</dbReference>
<dbReference type="InterPro" id="IPR018261">
    <property type="entry name" value="Ribosomal_bL27_CS"/>
</dbReference>
<dbReference type="HOGENOM" id="CLU_095424_4_0_9"/>
<dbReference type="RefSeq" id="WP_018661893.1">
    <property type="nucleotide sequence ID" value="NZ_HF952018.1"/>
</dbReference>
<dbReference type="NCBIfam" id="TIGR00062">
    <property type="entry name" value="L27"/>
    <property type="match status" value="1"/>
</dbReference>
<dbReference type="GO" id="GO:0022625">
    <property type="term" value="C:cytosolic large ribosomal subunit"/>
    <property type="evidence" value="ECO:0007669"/>
    <property type="project" value="TreeGrafter"/>
</dbReference>
<dbReference type="Proteomes" id="UP000014923">
    <property type="component" value="Unassembled WGS sequence"/>
</dbReference>
<keyword evidence="2 5" id="KW-0689">Ribosomal protein</keyword>
<evidence type="ECO:0000256" key="2">
    <source>
        <dbReference type="ARBA" id="ARBA00022980"/>
    </source>
</evidence>
<evidence type="ECO:0000313" key="7">
    <source>
        <dbReference type="EMBL" id="CDF58112.1"/>
    </source>
</evidence>
<organism evidence="7 8">
    <name type="scientific">Thermobrachium celere DSM 8682</name>
    <dbReference type="NCBI Taxonomy" id="941824"/>
    <lineage>
        <taxon>Bacteria</taxon>
        <taxon>Bacillati</taxon>
        <taxon>Bacillota</taxon>
        <taxon>Clostridia</taxon>
        <taxon>Eubacteriales</taxon>
        <taxon>Clostridiaceae</taxon>
        <taxon>Thermobrachium</taxon>
    </lineage>
</organism>
<dbReference type="eggNOG" id="COG0211">
    <property type="taxonomic scope" value="Bacteria"/>
</dbReference>
<evidence type="ECO:0000256" key="1">
    <source>
        <dbReference type="ARBA" id="ARBA00010797"/>
    </source>
</evidence>
<dbReference type="EMBL" id="CAVN010000095">
    <property type="protein sequence ID" value="CDF58112.1"/>
    <property type="molecule type" value="Genomic_DNA"/>
</dbReference>
<keyword evidence="3 5" id="KW-0687">Ribonucleoprotein</keyword>
<evidence type="ECO:0000256" key="5">
    <source>
        <dbReference type="HAMAP-Rule" id="MF_00539"/>
    </source>
</evidence>
<dbReference type="Gene3D" id="2.40.50.100">
    <property type="match status" value="1"/>
</dbReference>
<accession>R7RPK7</accession>
<dbReference type="SUPFAM" id="SSF110324">
    <property type="entry name" value="Ribosomal L27 protein-like"/>
    <property type="match status" value="1"/>
</dbReference>
<dbReference type="HAMAP" id="MF_00539">
    <property type="entry name" value="Ribosomal_bL27"/>
    <property type="match status" value="1"/>
</dbReference>
<dbReference type="OrthoDB" id="9803474at2"/>